<dbReference type="InterPro" id="IPR000055">
    <property type="entry name" value="Restrct_endonuc_typeI_TRD"/>
</dbReference>
<accession>A0A2Z4PPS9</accession>
<dbReference type="REBASE" id="253887">
    <property type="entry name" value="S.MprAceLV"/>
</dbReference>
<comment type="similarity">
    <text evidence="1">Belongs to the type-I restriction system S methylase family.</text>
</comment>
<evidence type="ECO:0000256" key="3">
    <source>
        <dbReference type="ARBA" id="ARBA00023125"/>
    </source>
</evidence>
<keyword evidence="5" id="KW-0540">Nuclease</keyword>
<evidence type="ECO:0000256" key="2">
    <source>
        <dbReference type="ARBA" id="ARBA00022747"/>
    </source>
</evidence>
<dbReference type="EMBL" id="CP016181">
    <property type="protein sequence ID" value="AWX99446.1"/>
    <property type="molecule type" value="Genomic_DNA"/>
</dbReference>
<keyword evidence="5" id="KW-0378">Hydrolase</keyword>
<dbReference type="OrthoDB" id="9798929at2"/>
<keyword evidence="5" id="KW-0255">Endonuclease</keyword>
<gene>
    <name evidence="5" type="ORF">A8139_05115</name>
</gene>
<feature type="domain" description="Type I restriction modification DNA specificity" evidence="4">
    <location>
        <begin position="17"/>
        <end position="186"/>
    </location>
</feature>
<sequence length="417" mass="47100">MSHLSYMEKLLDGVEVEWNALEDVAFFANGKGHEKVITENGNYIVVNSKFISTDGKVAKYSDEQLCPLSVDDILIVMSDLPNGKALAKTFIVDKDNKYTLNQRIGAISVKNKKLLLPKFLNYFLNRTPSLTKYDNGVDQTNLKKGQILDVKIPIPCPNNPKKSLEIQAEIVRILDAFTAMTAELAAELSMRRKQYNYYRNQLLNFEEGDFEWVTLGDVTKKWYSGSTPTAGKLEFYEGGNIPWLRTQEVKFSDISETAVFITSSALKNSSAKWIPENCVIIAISGATAGRSAINKIPLTTNQHCGCLEIDSKKALYRYVFHWVSFNYENIKALGQGARGDLNSTIIKNFRLPVPYANDPEKSLVEQARIVAILDKFDTLTTSLQEGLPREIELRQKQYEYYRDLLLSFPKQNAEVSA</sequence>
<dbReference type="InterPro" id="IPR051212">
    <property type="entry name" value="Type-I_RE_S_subunit"/>
</dbReference>
<name>A0A2Z4PPS9_9GAMM</name>
<dbReference type="AlphaFoldDB" id="A0A2Z4PPS9"/>
<proteinExistence type="inferred from homology"/>
<dbReference type="Pfam" id="PF01420">
    <property type="entry name" value="Methylase_S"/>
    <property type="match status" value="2"/>
</dbReference>
<dbReference type="RefSeq" id="WP_112136205.1">
    <property type="nucleotide sequence ID" value="NZ_CP016181.1"/>
</dbReference>
<dbReference type="SUPFAM" id="SSF116734">
    <property type="entry name" value="DNA methylase specificity domain"/>
    <property type="match status" value="2"/>
</dbReference>
<dbReference type="Proteomes" id="UP000249898">
    <property type="component" value="Chromosome"/>
</dbReference>
<protein>
    <submittedName>
        <fullName evidence="5">Restriction endonuclease subunit S</fullName>
    </submittedName>
</protein>
<keyword evidence="3" id="KW-0238">DNA-binding</keyword>
<dbReference type="PANTHER" id="PTHR43140">
    <property type="entry name" value="TYPE-1 RESTRICTION ENZYME ECOKI SPECIFICITY PROTEIN"/>
    <property type="match status" value="1"/>
</dbReference>
<evidence type="ECO:0000313" key="6">
    <source>
        <dbReference type="Proteomes" id="UP000249898"/>
    </source>
</evidence>
<dbReference type="CDD" id="cd17294">
    <property type="entry name" value="RMtype1_S_MmaC7ORF19P_TRD1-CR1_like"/>
    <property type="match status" value="1"/>
</dbReference>
<organism evidence="5 6">
    <name type="scientific">Marinomonas primoryensis</name>
    <dbReference type="NCBI Taxonomy" id="178399"/>
    <lineage>
        <taxon>Bacteria</taxon>
        <taxon>Pseudomonadati</taxon>
        <taxon>Pseudomonadota</taxon>
        <taxon>Gammaproteobacteria</taxon>
        <taxon>Oceanospirillales</taxon>
        <taxon>Oceanospirillaceae</taxon>
        <taxon>Marinomonas</taxon>
    </lineage>
</organism>
<evidence type="ECO:0000313" key="5">
    <source>
        <dbReference type="EMBL" id="AWX99446.1"/>
    </source>
</evidence>
<dbReference type="GO" id="GO:0003677">
    <property type="term" value="F:DNA binding"/>
    <property type="evidence" value="ECO:0007669"/>
    <property type="project" value="UniProtKB-KW"/>
</dbReference>
<dbReference type="PANTHER" id="PTHR43140:SF1">
    <property type="entry name" value="TYPE I RESTRICTION ENZYME ECOKI SPECIFICITY SUBUNIT"/>
    <property type="match status" value="1"/>
</dbReference>
<evidence type="ECO:0000256" key="1">
    <source>
        <dbReference type="ARBA" id="ARBA00010923"/>
    </source>
</evidence>
<feature type="domain" description="Type I restriction modification DNA specificity" evidence="4">
    <location>
        <begin position="209"/>
        <end position="392"/>
    </location>
</feature>
<dbReference type="InterPro" id="IPR044946">
    <property type="entry name" value="Restrct_endonuc_typeI_TRD_sf"/>
</dbReference>
<dbReference type="GO" id="GO:0004519">
    <property type="term" value="F:endonuclease activity"/>
    <property type="evidence" value="ECO:0007669"/>
    <property type="project" value="UniProtKB-KW"/>
</dbReference>
<keyword evidence="2" id="KW-0680">Restriction system</keyword>
<dbReference type="Gene3D" id="3.90.220.20">
    <property type="entry name" value="DNA methylase specificity domains"/>
    <property type="match status" value="2"/>
</dbReference>
<dbReference type="GO" id="GO:0009307">
    <property type="term" value="P:DNA restriction-modification system"/>
    <property type="evidence" value="ECO:0007669"/>
    <property type="project" value="UniProtKB-KW"/>
</dbReference>
<evidence type="ECO:0000259" key="4">
    <source>
        <dbReference type="Pfam" id="PF01420"/>
    </source>
</evidence>
<reference evidence="5 6" key="1">
    <citation type="submission" date="2016-06" db="EMBL/GenBank/DDBJ databases">
        <title>The sequenced genome of the ice-adhering bacterium Marinomonas primoryensis, from Antarctica.</title>
        <authorList>
            <person name="Graham L."/>
            <person name="Vance T.D.R."/>
            <person name="Davies P.L."/>
        </authorList>
    </citation>
    <scope>NUCLEOTIDE SEQUENCE [LARGE SCALE GENOMIC DNA]</scope>
    <source>
        <strain evidence="5 6">AceL</strain>
    </source>
</reference>